<keyword evidence="4" id="KW-0679">Respiratory chain</keyword>
<sequence length="236" mass="26466">MRHASRLLARYLEPGVPTGLTGLWTHATPRSALLSIYKTTLAKLQRFPESSLYRQSIESLTKHRLALVENTVPAGYEEWVTRTQKLITENPQHFRLVENTTGGLGPRTFHLGGQTFVIPQRRVQNDIREEEWNGEVDDGPLLEGQRAAEEKPGLVSGETDGDLPGHVEAHLSSEPQLTVSQIAELEDAIGAGLLEEVIQVAEGELKLLDIMQEAEVWESLEEKPAEGQWTYFDRKH</sequence>
<evidence type="ECO:0000256" key="7">
    <source>
        <dbReference type="ARBA" id="ARBA00023128"/>
    </source>
</evidence>
<evidence type="ECO:0000256" key="8">
    <source>
        <dbReference type="ARBA" id="ARBA00023136"/>
    </source>
</evidence>
<keyword evidence="10" id="KW-1185">Reference proteome</keyword>
<keyword evidence="5" id="KW-0999">Mitochondrion inner membrane</keyword>
<dbReference type="InterPro" id="IPR006806">
    <property type="entry name" value="NDUFA5"/>
</dbReference>
<keyword evidence="3" id="KW-0813">Transport</keyword>
<evidence type="ECO:0000256" key="1">
    <source>
        <dbReference type="ARBA" id="ARBA00004443"/>
    </source>
</evidence>
<dbReference type="RefSeq" id="XP_016640771.1">
    <property type="nucleotide sequence ID" value="XM_016788944.1"/>
</dbReference>
<evidence type="ECO:0000256" key="2">
    <source>
        <dbReference type="ARBA" id="ARBA00010261"/>
    </source>
</evidence>
<dbReference type="OMA" id="WTYFERG"/>
<evidence type="ECO:0000256" key="5">
    <source>
        <dbReference type="ARBA" id="ARBA00022792"/>
    </source>
</evidence>
<dbReference type="GO" id="GO:0005743">
    <property type="term" value="C:mitochondrial inner membrane"/>
    <property type="evidence" value="ECO:0007669"/>
    <property type="project" value="UniProtKB-SubCell"/>
</dbReference>
<dbReference type="Proteomes" id="UP000028545">
    <property type="component" value="Unassembled WGS sequence"/>
</dbReference>
<proteinExistence type="inferred from homology"/>
<protein>
    <submittedName>
        <fullName evidence="9">NADH-ubiquinone oxidoreductase 29.9 kDa subunit, mitochondrial</fullName>
    </submittedName>
</protein>
<evidence type="ECO:0000256" key="6">
    <source>
        <dbReference type="ARBA" id="ARBA00022982"/>
    </source>
</evidence>
<accession>A0A084G0W0</accession>
<keyword evidence="8" id="KW-0472">Membrane</keyword>
<organism evidence="9 10">
    <name type="scientific">Pseudallescheria apiosperma</name>
    <name type="common">Scedosporium apiospermum</name>
    <dbReference type="NCBI Taxonomy" id="563466"/>
    <lineage>
        <taxon>Eukaryota</taxon>
        <taxon>Fungi</taxon>
        <taxon>Dikarya</taxon>
        <taxon>Ascomycota</taxon>
        <taxon>Pezizomycotina</taxon>
        <taxon>Sordariomycetes</taxon>
        <taxon>Hypocreomycetidae</taxon>
        <taxon>Microascales</taxon>
        <taxon>Microascaceae</taxon>
        <taxon>Scedosporium</taxon>
    </lineage>
</organism>
<keyword evidence="7" id="KW-0496">Mitochondrion</keyword>
<dbReference type="VEuPathDB" id="FungiDB:SAPIO_CDS6991"/>
<comment type="subcellular location">
    <subcellularLocation>
        <location evidence="1">Mitochondrion inner membrane</location>
        <topology evidence="1">Peripheral membrane protein</topology>
        <orientation evidence="1">Matrix side</orientation>
    </subcellularLocation>
</comment>
<evidence type="ECO:0000313" key="10">
    <source>
        <dbReference type="Proteomes" id="UP000028545"/>
    </source>
</evidence>
<comment type="similarity">
    <text evidence="2">Belongs to the complex I NDUFA5 subunit family.</text>
</comment>
<dbReference type="KEGG" id="sapo:SAPIO_CDS6991"/>
<evidence type="ECO:0000256" key="3">
    <source>
        <dbReference type="ARBA" id="ARBA00022448"/>
    </source>
</evidence>
<gene>
    <name evidence="9" type="ORF">SAPIO_CDS6991</name>
</gene>
<dbReference type="PANTHER" id="PTHR12653">
    <property type="entry name" value="NADH-UBIQUINONE OXIDOREDUCTASE 13 KD-B SUBUNIT"/>
    <property type="match status" value="1"/>
</dbReference>
<dbReference type="HOGENOM" id="CLU_084284_0_0_1"/>
<dbReference type="OrthoDB" id="286811at2759"/>
<dbReference type="GeneID" id="27726063"/>
<evidence type="ECO:0000313" key="9">
    <source>
        <dbReference type="EMBL" id="KEZ40972.1"/>
    </source>
</evidence>
<dbReference type="Pfam" id="PF04716">
    <property type="entry name" value="ETC_C1_NDUFA5"/>
    <property type="match status" value="1"/>
</dbReference>
<dbReference type="PANTHER" id="PTHR12653:SF0">
    <property type="entry name" value="NADH DEHYDROGENASE [UBIQUINONE] 1 ALPHA SUBCOMPLEX SUBUNIT 5"/>
    <property type="match status" value="1"/>
</dbReference>
<reference evidence="9 10" key="1">
    <citation type="journal article" date="2014" name="Genome Announc.">
        <title>Draft genome sequence of the pathogenic fungus Scedosporium apiospermum.</title>
        <authorList>
            <person name="Vandeputte P."/>
            <person name="Ghamrawi S."/>
            <person name="Rechenmann M."/>
            <person name="Iltis A."/>
            <person name="Giraud S."/>
            <person name="Fleury M."/>
            <person name="Thornton C."/>
            <person name="Delhaes L."/>
            <person name="Meyer W."/>
            <person name="Papon N."/>
            <person name="Bouchara J.P."/>
        </authorList>
    </citation>
    <scope>NUCLEOTIDE SEQUENCE [LARGE SCALE GENOMIC DNA]</scope>
    <source>
        <strain evidence="9 10">IHEM 14462</strain>
    </source>
</reference>
<dbReference type="AlphaFoldDB" id="A0A084G0W0"/>
<evidence type="ECO:0000256" key="4">
    <source>
        <dbReference type="ARBA" id="ARBA00022660"/>
    </source>
</evidence>
<keyword evidence="6" id="KW-0249">Electron transport</keyword>
<comment type="caution">
    <text evidence="9">The sequence shown here is derived from an EMBL/GenBank/DDBJ whole genome shotgun (WGS) entry which is preliminary data.</text>
</comment>
<keyword evidence="9" id="KW-0830">Ubiquinone</keyword>
<dbReference type="EMBL" id="JOWA01000110">
    <property type="protein sequence ID" value="KEZ40972.1"/>
    <property type="molecule type" value="Genomic_DNA"/>
</dbReference>
<dbReference type="GO" id="GO:0022904">
    <property type="term" value="P:respiratory electron transport chain"/>
    <property type="evidence" value="ECO:0007669"/>
    <property type="project" value="InterPro"/>
</dbReference>
<name>A0A084G0W0_PSEDA</name>